<dbReference type="Pfam" id="PF06023">
    <property type="entry name" value="Csa1"/>
    <property type="match status" value="1"/>
</dbReference>
<comment type="caution">
    <text evidence="2">The sequence shown here is derived from an EMBL/GenBank/DDBJ whole genome shotgun (WGS) entry which is preliminary data.</text>
</comment>
<sequence>MPGLFWILEDVLALYKDLRRLPEVEVSEELRGWSFSSGVVSSSSGSLLGVSDITGGFCEKGRDVYLRYVKKVKPRDNAVLQRGRLIHEVWTRTVALAKKKLYEGGLELTSETFQKEMTNMGERLLREMSAKYNLLNLEEVEWLTRRIFGEGIATYASALERQFSRSRYLEIDGLVSSVVPFITEFTISGERVGLSRSLRVDAYIPPSLLLELKTRPPRREFELSLAGYALAFESVYEVPVNRGLLVYVEADNVKRRLYIKPRLIDIGDGLRTEFIDKRDKLKEYLTYQLDPGKSSSCPRECPYIYYCNGGKT</sequence>
<accession>A0A7C1CG68</accession>
<dbReference type="InterPro" id="IPR011604">
    <property type="entry name" value="PDDEXK-like_dom_sf"/>
</dbReference>
<proteinExistence type="predicted"/>
<comment type="cofactor">
    <cofactor evidence="1">
        <name>Mn(2+)</name>
        <dbReference type="ChEBI" id="CHEBI:29035"/>
    </cofactor>
</comment>
<evidence type="ECO:0000256" key="1">
    <source>
        <dbReference type="ARBA" id="ARBA00001936"/>
    </source>
</evidence>
<dbReference type="AlphaFoldDB" id="A0A7C1CG68"/>
<protein>
    <submittedName>
        <fullName evidence="2">Type I-A CRISPR-associated protein Cas4/Csa1</fullName>
    </submittedName>
</protein>
<reference evidence="2" key="1">
    <citation type="journal article" date="2020" name="mSystems">
        <title>Genome- and Community-Level Interaction Insights into Carbon Utilization and Element Cycling Functions of Hydrothermarchaeota in Hydrothermal Sediment.</title>
        <authorList>
            <person name="Zhou Z."/>
            <person name="Liu Y."/>
            <person name="Xu W."/>
            <person name="Pan J."/>
            <person name="Luo Z.H."/>
            <person name="Li M."/>
        </authorList>
    </citation>
    <scope>NUCLEOTIDE SEQUENCE [LARGE SCALE GENOMIC DNA]</scope>
    <source>
        <strain evidence="2">SpSt-116</strain>
    </source>
</reference>
<evidence type="ECO:0000313" key="2">
    <source>
        <dbReference type="EMBL" id="HDP15514.1"/>
    </source>
</evidence>
<gene>
    <name evidence="2" type="primary">cas4a</name>
    <name evidence="2" type="ORF">ENN26_07070</name>
</gene>
<dbReference type="NCBIfam" id="TIGR01896">
    <property type="entry name" value="cas_AF1879"/>
    <property type="match status" value="1"/>
</dbReference>
<name>A0A7C1CG68_9CREN</name>
<dbReference type="Gene3D" id="3.90.320.10">
    <property type="match status" value="1"/>
</dbReference>
<dbReference type="EMBL" id="DSAY01000124">
    <property type="protein sequence ID" value="HDP15514.1"/>
    <property type="molecule type" value="Genomic_DNA"/>
</dbReference>
<dbReference type="InterPro" id="IPR009260">
    <property type="entry name" value="CRISPR-ass_Csa1"/>
</dbReference>
<organism evidence="2">
    <name type="scientific">Thermofilum adornatum</name>
    <dbReference type="NCBI Taxonomy" id="1365176"/>
    <lineage>
        <taxon>Archaea</taxon>
        <taxon>Thermoproteota</taxon>
        <taxon>Thermoprotei</taxon>
        <taxon>Thermofilales</taxon>
        <taxon>Thermofilaceae</taxon>
        <taxon>Thermofilum</taxon>
    </lineage>
</organism>